<proteinExistence type="predicted"/>
<dbReference type="Proteomes" id="UP000188320">
    <property type="component" value="Unassembled WGS sequence"/>
</dbReference>
<comment type="caution">
    <text evidence="1">The sequence shown here is derived from an EMBL/GenBank/DDBJ whole genome shotgun (WGS) entry which is preliminary data.</text>
</comment>
<dbReference type="EMBL" id="LSSK01001158">
    <property type="protein sequence ID" value="OMH80552.1"/>
    <property type="molecule type" value="Genomic_DNA"/>
</dbReference>
<evidence type="ECO:0000313" key="1">
    <source>
        <dbReference type="EMBL" id="OMH80552.1"/>
    </source>
</evidence>
<dbReference type="AlphaFoldDB" id="A0A1R1PI77"/>
<sequence length="75" mass="8891">MEATVEEEKKAVPEIFTLTPLDIIESYQEVSNDLDINPGYDTQEIRSWLLDVFKQTCGFFFTLIQNRKCWKTTRR</sequence>
<protein>
    <submittedName>
        <fullName evidence="1">Uncharacterized protein</fullName>
    </submittedName>
</protein>
<organism evidence="1 2">
    <name type="scientific">Zancudomyces culisetae</name>
    <name type="common">Gut fungus</name>
    <name type="synonym">Smittium culisetae</name>
    <dbReference type="NCBI Taxonomy" id="1213189"/>
    <lineage>
        <taxon>Eukaryota</taxon>
        <taxon>Fungi</taxon>
        <taxon>Fungi incertae sedis</taxon>
        <taxon>Zoopagomycota</taxon>
        <taxon>Kickxellomycotina</taxon>
        <taxon>Harpellomycetes</taxon>
        <taxon>Harpellales</taxon>
        <taxon>Legeriomycetaceae</taxon>
        <taxon>Zancudomyces</taxon>
    </lineage>
</organism>
<evidence type="ECO:0000313" key="2">
    <source>
        <dbReference type="Proteomes" id="UP000188320"/>
    </source>
</evidence>
<name>A0A1R1PI77_ZANCU</name>
<reference evidence="2" key="1">
    <citation type="submission" date="2017-01" db="EMBL/GenBank/DDBJ databases">
        <authorList>
            <person name="Wang Y."/>
            <person name="White M."/>
            <person name="Kvist S."/>
            <person name="Moncalvo J.-M."/>
        </authorList>
    </citation>
    <scope>NUCLEOTIDE SEQUENCE [LARGE SCALE GENOMIC DNA]</scope>
    <source>
        <strain evidence="2">COL-18-3</strain>
    </source>
</reference>
<gene>
    <name evidence="1" type="ORF">AX774_g6012</name>
</gene>
<keyword evidence="2" id="KW-1185">Reference proteome</keyword>
<accession>A0A1R1PI77</accession>